<keyword evidence="4" id="KW-1185">Reference proteome</keyword>
<keyword evidence="2" id="KW-0732">Signal</keyword>
<protein>
    <recommendedName>
        <fullName evidence="5">FZ domain-containing protein</fullName>
    </recommendedName>
</protein>
<dbReference type="Pfam" id="PF12929">
    <property type="entry name" value="Mid1"/>
    <property type="match status" value="1"/>
</dbReference>
<dbReference type="EMBL" id="KB467832">
    <property type="protein sequence ID" value="PCH34749.1"/>
    <property type="molecule type" value="Genomic_DNA"/>
</dbReference>
<reference evidence="3 4" key="1">
    <citation type="journal article" date="2012" name="Science">
        <title>The Paleozoic origin of enzymatic lignin decomposition reconstructed from 31 fungal genomes.</title>
        <authorList>
            <person name="Floudas D."/>
            <person name="Binder M."/>
            <person name="Riley R."/>
            <person name="Barry K."/>
            <person name="Blanchette R.A."/>
            <person name="Henrissat B."/>
            <person name="Martinez A.T."/>
            <person name="Otillar R."/>
            <person name="Spatafora J.W."/>
            <person name="Yadav J.S."/>
            <person name="Aerts A."/>
            <person name="Benoit I."/>
            <person name="Boyd A."/>
            <person name="Carlson A."/>
            <person name="Copeland A."/>
            <person name="Coutinho P.M."/>
            <person name="de Vries R.P."/>
            <person name="Ferreira P."/>
            <person name="Findley K."/>
            <person name="Foster B."/>
            <person name="Gaskell J."/>
            <person name="Glotzer D."/>
            <person name="Gorecki P."/>
            <person name="Heitman J."/>
            <person name="Hesse C."/>
            <person name="Hori C."/>
            <person name="Igarashi K."/>
            <person name="Jurgens J.A."/>
            <person name="Kallen N."/>
            <person name="Kersten P."/>
            <person name="Kohler A."/>
            <person name="Kuees U."/>
            <person name="Kumar T.K.A."/>
            <person name="Kuo A."/>
            <person name="LaButti K."/>
            <person name="Larrondo L.F."/>
            <person name="Lindquist E."/>
            <person name="Ling A."/>
            <person name="Lombard V."/>
            <person name="Lucas S."/>
            <person name="Lundell T."/>
            <person name="Martin R."/>
            <person name="McLaughlin D.J."/>
            <person name="Morgenstern I."/>
            <person name="Morin E."/>
            <person name="Murat C."/>
            <person name="Nagy L.G."/>
            <person name="Nolan M."/>
            <person name="Ohm R.A."/>
            <person name="Patyshakuliyeva A."/>
            <person name="Rokas A."/>
            <person name="Ruiz-Duenas F.J."/>
            <person name="Sabat G."/>
            <person name="Salamov A."/>
            <person name="Samejima M."/>
            <person name="Schmutz J."/>
            <person name="Slot J.C."/>
            <person name="St John F."/>
            <person name="Stenlid J."/>
            <person name="Sun H."/>
            <person name="Sun S."/>
            <person name="Syed K."/>
            <person name="Tsang A."/>
            <person name="Wiebenga A."/>
            <person name="Young D."/>
            <person name="Pisabarro A."/>
            <person name="Eastwood D.C."/>
            <person name="Martin F."/>
            <person name="Cullen D."/>
            <person name="Grigoriev I.V."/>
            <person name="Hibbett D.S."/>
        </authorList>
    </citation>
    <scope>NUCLEOTIDE SEQUENCE [LARGE SCALE GENOMIC DNA]</scope>
    <source>
        <strain evidence="3 4">MD-104</strain>
    </source>
</reference>
<dbReference type="InterPro" id="IPR024338">
    <property type="entry name" value="MID1/Yam8"/>
</dbReference>
<dbReference type="PANTHER" id="PTHR39142">
    <property type="entry name" value="MID1P"/>
    <property type="match status" value="1"/>
</dbReference>
<organism evidence="3 4">
    <name type="scientific">Wolfiporia cocos (strain MD-104)</name>
    <name type="common">Brown rot fungus</name>
    <dbReference type="NCBI Taxonomy" id="742152"/>
    <lineage>
        <taxon>Eukaryota</taxon>
        <taxon>Fungi</taxon>
        <taxon>Dikarya</taxon>
        <taxon>Basidiomycota</taxon>
        <taxon>Agaricomycotina</taxon>
        <taxon>Agaricomycetes</taxon>
        <taxon>Polyporales</taxon>
        <taxon>Phaeolaceae</taxon>
        <taxon>Wolfiporia</taxon>
    </lineage>
</organism>
<evidence type="ECO:0000256" key="2">
    <source>
        <dbReference type="SAM" id="SignalP"/>
    </source>
</evidence>
<dbReference type="OMA" id="WGNVWCN"/>
<feature type="region of interest" description="Disordered" evidence="1">
    <location>
        <begin position="368"/>
        <end position="390"/>
    </location>
</feature>
<feature type="chain" id="PRO_5013857295" description="FZ domain-containing protein" evidence="2">
    <location>
        <begin position="18"/>
        <end position="470"/>
    </location>
</feature>
<feature type="signal peptide" evidence="2">
    <location>
        <begin position="1"/>
        <end position="17"/>
    </location>
</feature>
<dbReference type="STRING" id="742152.A0A2H3J7P0"/>
<gene>
    <name evidence="3" type="ORF">WOLCODRAFT_19550</name>
</gene>
<feature type="compositionally biased region" description="Polar residues" evidence="1">
    <location>
        <begin position="379"/>
        <end position="388"/>
    </location>
</feature>
<proteinExistence type="predicted"/>
<dbReference type="Proteomes" id="UP000218811">
    <property type="component" value="Unassembled WGS sequence"/>
</dbReference>
<sequence>MLPQALLLLLQTWIVVADTQQLPLNQLQTFSSATANPATYALPVSPHLSVSVALCSYKLSNSPRFFVSNKSSFVPGPDDLGKPNVYEIDLGDGGLGSWTGAMNVSGTLAVYNATQVPFEVGVSDDGPIHQTLDSLPEVGDTTASQVLLFSPPFSPPDFPVPTYPNYTLPPANLSLPPEPASPPDYSIFIAPTSSSALASLPRTGCAMRASSGNVGVYEPASASEGLWLRDAGGWRWQWFVNGMAPQTNYTAYAVKNGTQVTAPINFVTKSATFSCPIVYGLPYCPSVAYAAPIPGADPATGVTAQTLPSELSSYLISNIANLTVMLTTLACGRDLYSPLVTCADCLSAYRTWLCFVSLPRCAEYPSSSSSSSLPAPALQEQNATNPRNTALPPYPENYTAVLPCVEVCNAADRACPPFLGFRCPLPQYTAGSSYGVGFIDSGVDGQVGGGSTGTAADQWGNVWCNYGGVL</sequence>
<name>A0A2H3J7P0_WOLCO</name>
<dbReference type="OrthoDB" id="5405745at2759"/>
<dbReference type="PANTHER" id="PTHR39142:SF1">
    <property type="entry name" value="AEL197CP"/>
    <property type="match status" value="1"/>
</dbReference>
<evidence type="ECO:0000313" key="4">
    <source>
        <dbReference type="Proteomes" id="UP000218811"/>
    </source>
</evidence>
<evidence type="ECO:0000313" key="3">
    <source>
        <dbReference type="EMBL" id="PCH34749.1"/>
    </source>
</evidence>
<accession>A0A2H3J7P0</accession>
<evidence type="ECO:0000256" key="1">
    <source>
        <dbReference type="SAM" id="MobiDB-lite"/>
    </source>
</evidence>
<evidence type="ECO:0008006" key="5">
    <source>
        <dbReference type="Google" id="ProtNLM"/>
    </source>
</evidence>
<dbReference type="GO" id="GO:0005262">
    <property type="term" value="F:calcium channel activity"/>
    <property type="evidence" value="ECO:0007669"/>
    <property type="project" value="InterPro"/>
</dbReference>
<dbReference type="GO" id="GO:0098703">
    <property type="term" value="P:calcium ion import across plasma membrane"/>
    <property type="evidence" value="ECO:0007669"/>
    <property type="project" value="InterPro"/>
</dbReference>
<dbReference type="AlphaFoldDB" id="A0A2H3J7P0"/>